<gene>
    <name evidence="1" type="ORF">SAMN04244553_5663</name>
</gene>
<reference evidence="1 2" key="1">
    <citation type="submission" date="2017-09" db="EMBL/GenBank/DDBJ databases">
        <authorList>
            <person name="Ehlers B."/>
            <person name="Leendertz F.H."/>
        </authorList>
    </citation>
    <scope>NUCLEOTIDE SEQUENCE [LARGE SCALE GENOMIC DNA]</scope>
    <source>
        <strain evidence="1 2">DSM 45537</strain>
    </source>
</reference>
<accession>A0A285LZF6</accession>
<dbReference type="AlphaFoldDB" id="A0A285LZF6"/>
<dbReference type="Proteomes" id="UP000219565">
    <property type="component" value="Unassembled WGS sequence"/>
</dbReference>
<dbReference type="EMBL" id="OBEG01000006">
    <property type="protein sequence ID" value="SNY88681.1"/>
    <property type="molecule type" value="Genomic_DNA"/>
</dbReference>
<keyword evidence="2" id="KW-1185">Reference proteome</keyword>
<protein>
    <submittedName>
        <fullName evidence="1">Uncharacterized protein</fullName>
    </submittedName>
</protein>
<organism evidence="1 2">
    <name type="scientific">Nocardia amikacinitolerans</name>
    <dbReference type="NCBI Taxonomy" id="756689"/>
    <lineage>
        <taxon>Bacteria</taxon>
        <taxon>Bacillati</taxon>
        <taxon>Actinomycetota</taxon>
        <taxon>Actinomycetes</taxon>
        <taxon>Mycobacteriales</taxon>
        <taxon>Nocardiaceae</taxon>
        <taxon>Nocardia</taxon>
    </lineage>
</organism>
<evidence type="ECO:0000313" key="2">
    <source>
        <dbReference type="Proteomes" id="UP000219565"/>
    </source>
</evidence>
<proteinExistence type="predicted"/>
<evidence type="ECO:0000313" key="1">
    <source>
        <dbReference type="EMBL" id="SNY88681.1"/>
    </source>
</evidence>
<sequence length="72" mass="8045">MTMAAESPLPNEPDVHLSVFLHGVRMDFAACLTAALIFVAEHCDRHYVDAVTVHPNADGYPRLPNERLYLQP</sequence>
<name>A0A285LZF6_9NOCA</name>